<proteinExistence type="predicted"/>
<name>A0A840C8W3_9RHOB</name>
<comment type="caution">
    <text evidence="3">The sequence shown here is derived from an EMBL/GenBank/DDBJ whole genome shotgun (WGS) entry which is preliminary data.</text>
</comment>
<sequence>MFRFAGFAGALALIFTLVAPGPAPAQTTRYDIMDNQGFAAPMVAYTVEVPQGWATSGQVLWAKPCSGNDNFELVFQAIAPDGRTGFRIMPGHQVIWLDMQVAGLAPDMAQMMRAQMAAERNKMQTRFRGSNCHVAQVTGTRQLFDELILAHRPADARILQSARNQPMLQSYASVFQADQPGMKTFYDAATVRLGYGLNGQPVEEVVLFSWYMFQLEPPEPGFGTFSQQTVVDSIRTAWVAPERRAADDAMLEAIIGSMKVNPDWNAKVNAFVQKQSSERQAANAQTAAERERQRQMDEARRDAQHQQFIDMIRQ</sequence>
<feature type="compositionally biased region" description="Basic and acidic residues" evidence="1">
    <location>
        <begin position="288"/>
        <end position="304"/>
    </location>
</feature>
<evidence type="ECO:0000256" key="2">
    <source>
        <dbReference type="SAM" id="SignalP"/>
    </source>
</evidence>
<evidence type="ECO:0000256" key="1">
    <source>
        <dbReference type="SAM" id="MobiDB-lite"/>
    </source>
</evidence>
<feature type="chain" id="PRO_5033034124" description="Secreted protein" evidence="2">
    <location>
        <begin position="26"/>
        <end position="314"/>
    </location>
</feature>
<dbReference type="RefSeq" id="WP_037210230.1">
    <property type="nucleotide sequence ID" value="NZ_JACIEQ010000002.1"/>
</dbReference>
<dbReference type="Proteomes" id="UP000585681">
    <property type="component" value="Unassembled WGS sequence"/>
</dbReference>
<evidence type="ECO:0008006" key="5">
    <source>
        <dbReference type="Google" id="ProtNLM"/>
    </source>
</evidence>
<feature type="region of interest" description="Disordered" evidence="1">
    <location>
        <begin position="275"/>
        <end position="314"/>
    </location>
</feature>
<protein>
    <recommendedName>
        <fullName evidence="5">Secreted protein</fullName>
    </recommendedName>
</protein>
<dbReference type="AlphaFoldDB" id="A0A840C8W3"/>
<organism evidence="3 4">
    <name type="scientific">Actibacterium naphthalenivorans</name>
    <dbReference type="NCBI Taxonomy" id="1614693"/>
    <lineage>
        <taxon>Bacteria</taxon>
        <taxon>Pseudomonadati</taxon>
        <taxon>Pseudomonadota</taxon>
        <taxon>Alphaproteobacteria</taxon>
        <taxon>Rhodobacterales</taxon>
        <taxon>Roseobacteraceae</taxon>
        <taxon>Actibacterium</taxon>
    </lineage>
</organism>
<feature type="signal peptide" evidence="2">
    <location>
        <begin position="1"/>
        <end position="25"/>
    </location>
</feature>
<keyword evidence="2" id="KW-0732">Signal</keyword>
<keyword evidence="4" id="KW-1185">Reference proteome</keyword>
<evidence type="ECO:0000313" key="3">
    <source>
        <dbReference type="EMBL" id="MBB4022381.1"/>
    </source>
</evidence>
<feature type="compositionally biased region" description="Polar residues" evidence="1">
    <location>
        <begin position="275"/>
        <end position="286"/>
    </location>
</feature>
<reference evidence="3 4" key="1">
    <citation type="submission" date="2020-08" db="EMBL/GenBank/DDBJ databases">
        <title>Genomic Encyclopedia of Type Strains, Phase IV (KMG-IV): sequencing the most valuable type-strain genomes for metagenomic binning, comparative biology and taxonomic classification.</title>
        <authorList>
            <person name="Goeker M."/>
        </authorList>
    </citation>
    <scope>NUCLEOTIDE SEQUENCE [LARGE SCALE GENOMIC DNA]</scope>
    <source>
        <strain evidence="3 4">DSM 105040</strain>
    </source>
</reference>
<evidence type="ECO:0000313" key="4">
    <source>
        <dbReference type="Proteomes" id="UP000585681"/>
    </source>
</evidence>
<dbReference type="EMBL" id="JACIEQ010000002">
    <property type="protein sequence ID" value="MBB4022381.1"/>
    <property type="molecule type" value="Genomic_DNA"/>
</dbReference>
<gene>
    <name evidence="3" type="ORF">GGR17_002190</name>
</gene>
<accession>A0A840C8W3</accession>